<evidence type="ECO:0000313" key="2">
    <source>
        <dbReference type="Proteomes" id="UP000095280"/>
    </source>
</evidence>
<feature type="compositionally biased region" description="Polar residues" evidence="1">
    <location>
        <begin position="226"/>
        <end position="236"/>
    </location>
</feature>
<feature type="region of interest" description="Disordered" evidence="1">
    <location>
        <begin position="208"/>
        <end position="241"/>
    </location>
</feature>
<protein>
    <submittedName>
        <fullName evidence="3">Protein kinase domain-containing protein</fullName>
    </submittedName>
</protein>
<reference evidence="3" key="1">
    <citation type="submission" date="2016-11" db="UniProtKB">
        <authorList>
            <consortium name="WormBaseParasite"/>
        </authorList>
    </citation>
    <scope>IDENTIFICATION</scope>
</reference>
<name>A0A1I8INC4_9PLAT</name>
<organism evidence="2 3">
    <name type="scientific">Macrostomum lignano</name>
    <dbReference type="NCBI Taxonomy" id="282301"/>
    <lineage>
        <taxon>Eukaryota</taxon>
        <taxon>Metazoa</taxon>
        <taxon>Spiralia</taxon>
        <taxon>Lophotrochozoa</taxon>
        <taxon>Platyhelminthes</taxon>
        <taxon>Rhabditophora</taxon>
        <taxon>Macrostomorpha</taxon>
        <taxon>Macrostomida</taxon>
        <taxon>Macrostomidae</taxon>
        <taxon>Macrostomum</taxon>
    </lineage>
</organism>
<feature type="region of interest" description="Disordered" evidence="1">
    <location>
        <begin position="647"/>
        <end position="689"/>
    </location>
</feature>
<dbReference type="WBParaSite" id="maker-uti_cns_0014679-snap-gene-0.2-mRNA-1">
    <property type="protein sequence ID" value="maker-uti_cns_0014679-snap-gene-0.2-mRNA-1"/>
    <property type="gene ID" value="maker-uti_cns_0014679-snap-gene-0.2"/>
</dbReference>
<proteinExistence type="predicted"/>
<accession>A0A1I8INC4</accession>
<feature type="region of interest" description="Disordered" evidence="1">
    <location>
        <begin position="1202"/>
        <end position="1257"/>
    </location>
</feature>
<dbReference type="InterPro" id="IPR011009">
    <property type="entry name" value="Kinase-like_dom_sf"/>
</dbReference>
<dbReference type="Proteomes" id="UP000095280">
    <property type="component" value="Unplaced"/>
</dbReference>
<evidence type="ECO:0000256" key="1">
    <source>
        <dbReference type="SAM" id="MobiDB-lite"/>
    </source>
</evidence>
<evidence type="ECO:0000313" key="3">
    <source>
        <dbReference type="WBParaSite" id="maker-uti_cns_0014679-snap-gene-0.2-mRNA-1"/>
    </source>
</evidence>
<keyword evidence="2" id="KW-1185">Reference proteome</keyword>
<feature type="region of interest" description="Disordered" evidence="1">
    <location>
        <begin position="107"/>
        <end position="129"/>
    </location>
</feature>
<feature type="region of interest" description="Disordered" evidence="1">
    <location>
        <begin position="156"/>
        <end position="175"/>
    </location>
</feature>
<sequence length="1529" mass="165120">LPAVPQAVARCTEVCDLSGRTELRPGLAAGHGVARYAASSGPEGVRLNAGWLKIQVRPCRQLPGVLAVQPHSVPVELGLAEGPAATGGLQHGGAEHVAAVLGTHGRQAEEDGAELGATPDPGSWQVASRGSWPARRILPRLTKPRCARLASRCSAAGPACSGSDTNRKGPRFTTEPWSSSACTCSVWGGGQSAETDLSPGCCAELAGTGREIPSRTRPRSRQTPSLHSMVTQSMAAQKSPRVRWQAHSRAQSVATRAGRKAALAVNVGRKRRSGSSLNLPGGEAPLTRQPAEGVLQPVLQLQGHAVERLPGLSLGDAGISEELQQPLAAAGAEQLQGAGGVRAAAHAVLQAPVPQQPQVQAAAELKLGRGGDGLLAVGWRFGSVKVKAALKLLTSCDSRVVAEAEAAEEAFRQLVTWACRPQTASNREAGPGGAEGLLEQQQAGGRAVVGELLVLQQRPLPAAAPLAAGAPTFSGAQGGRSGVRVGVFVRIFRVRVLVLAARGRELEQQTHRKVSQNRVSFLYNALRTHIRVAEDDTVGRNGDLLALADQQVHLLLVVEVANVEGPVRVDNVELKVCRRLQRLPDVDVVAETVFDIQIVGHGQQGVHGVLALEQALQFGMPCNKRVQKRVYLQDFPSANAFRVEADKDQNSLKRRGKPQQVAAAVGSKERGLATAGRGPTLHQAANKKSRCTSSLSFHGRISYMEILNPFPHFWEVFPSHPIEQSASGAGPDEPYEKSQEQMVPYWTPNVARDAGTAANRSRWQRLPVVKKAAWQPLAAAWHSTRQSKRLLPEPRLPVVTESKQLLTKVSDLEHRVPGVASALLCSISNAAIRAAGLRSRAVGSVGEVARAHSAVLHAKVGEAAQSADPAAQLVRHARIPRQALYGARDWVRAQLRQALYAAQVATAWRALHVAAEVAEGQLPSRLSQRSLGDQQLQRKSSELHKHLVAEARESEDWLLAEASGPTRRLQVPRLWSMTVMESMVGASLIGKMMRMLLQKNGANPARSHRSVLLNYLAHLVEWHLRSFNSLRVHISAHCSVGSVCGAEDPAIHHRVIRRKHARLLSPFNANPKGLSSPSGYGKTNPAEYAALRTPARTCSSTAKLLISPSLSLCAGSMAHIESLAKLCFAFKKQKETGNTRGSGRWPEPERLTDEELHRLILQAYEDSADLTQLQLSMQAVMLADPERIRQAYKRVVQLKGGARGRSVSEQQQQQPPPPRPSLILMDAGSQQRKSQRRRSNPAQQRGGHRKSGSSSDAAALSALMDASAFKEVAGSLETLRSELAALCRVRHENLLCLTGARPGKAGRFTLEFDLASASHVTLLELFREAGAEGQPLNGCEIACVLAQACLGLLFLTDCAAVTVLRNVRLRPEACLLTRNILLTSSGLIKLCGHHQALQLPRSSMLSRAVPTRSILEEGAEDELDDEFLESEPDSARGRPGQLAHRLAQLLYELDHTEHRPLRCLTDCSRAERELLDQRYARLFGLCSDWDATKPLDLRCVLHSNFINEQTSSINSYQMPLELVFATRSC</sequence>
<dbReference type="SUPFAM" id="SSF56112">
    <property type="entry name" value="Protein kinase-like (PK-like)"/>
    <property type="match status" value="1"/>
</dbReference>